<sequence>MLATRTIETSTETAFDMKGSRILVVINPASGNADASGVDPLLDLLEHRLSERGIRIQIIPFGPQGLAERLHNRLDEDVRAIYVAGGDGTLLSVVEALGPCSIPLGILPRGTMNWMAKDLGIPLDMDAAIQTLLEARVQTLDLGQVNDQPFLCACMIGVGTLVGRERERERYTAPWSRWPKLLWRGLKLLRIYPHRRMRLVTEKDSERLHSHTVVVTNNLLDSAFGTLLQRTHLDAGVLGIYAVRKATFRELTRLFTRLMLGNWQADDAVLTTAATEASLSISGRGTISVMLDGEIRRLKTPLRFRIEPRRVAMLVPRPDPSARG</sequence>
<dbReference type="GO" id="GO:0016301">
    <property type="term" value="F:kinase activity"/>
    <property type="evidence" value="ECO:0007669"/>
    <property type="project" value="UniProtKB-KW"/>
</dbReference>
<keyword evidence="3 6" id="KW-0418">Kinase</keyword>
<reference evidence="6 7" key="1">
    <citation type="submission" date="2011-06" db="EMBL/GenBank/DDBJ databases">
        <title>The draft genome of Thiorhodococcus drewsii AZ1.</title>
        <authorList>
            <consortium name="US DOE Joint Genome Institute (JGI-PGF)"/>
            <person name="Lucas S."/>
            <person name="Han J."/>
            <person name="Lapidus A."/>
            <person name="Cheng J.-F."/>
            <person name="Goodwin L."/>
            <person name="Pitluck S."/>
            <person name="Peters L."/>
            <person name="Land M.L."/>
            <person name="Hauser L."/>
            <person name="Vogl K."/>
            <person name="Liu Z."/>
            <person name="Imhoff J."/>
            <person name="Thiel V."/>
            <person name="Frigaard N.-U."/>
            <person name="Bryant D.A."/>
            <person name="Woyke T.J."/>
        </authorList>
    </citation>
    <scope>NUCLEOTIDE SEQUENCE [LARGE SCALE GENOMIC DNA]</scope>
    <source>
        <strain evidence="6 7">AZ1</strain>
    </source>
</reference>
<name>G2E0T6_9GAMM</name>
<dbReference type="SMART" id="SM00046">
    <property type="entry name" value="DAGKc"/>
    <property type="match status" value="1"/>
</dbReference>
<dbReference type="RefSeq" id="WP_007040623.1">
    <property type="nucleotide sequence ID" value="NZ_AFWT01000011.1"/>
</dbReference>
<dbReference type="InterPro" id="IPR016064">
    <property type="entry name" value="NAD/diacylglycerol_kinase_sf"/>
</dbReference>
<dbReference type="InterPro" id="IPR001206">
    <property type="entry name" value="Diacylglycerol_kinase_cat_dom"/>
</dbReference>
<dbReference type="Gene3D" id="3.40.50.10330">
    <property type="entry name" value="Probable inorganic polyphosphate/atp-NAD kinase, domain 1"/>
    <property type="match status" value="1"/>
</dbReference>
<dbReference type="AlphaFoldDB" id="G2E0T6"/>
<dbReference type="PANTHER" id="PTHR12358:SF54">
    <property type="entry name" value="SPHINGOSINE KINASE RELATED PROTEIN"/>
    <property type="match status" value="1"/>
</dbReference>
<proteinExistence type="predicted"/>
<feature type="domain" description="DAGKc" evidence="5">
    <location>
        <begin position="17"/>
        <end position="149"/>
    </location>
</feature>
<evidence type="ECO:0000313" key="6">
    <source>
        <dbReference type="EMBL" id="EGV31708.1"/>
    </source>
</evidence>
<dbReference type="eggNOG" id="COG1597">
    <property type="taxonomic scope" value="Bacteria"/>
</dbReference>
<keyword evidence="2" id="KW-0547">Nucleotide-binding</keyword>
<organism evidence="6 7">
    <name type="scientific">Thiorhodococcus drewsii AZ1</name>
    <dbReference type="NCBI Taxonomy" id="765913"/>
    <lineage>
        <taxon>Bacteria</taxon>
        <taxon>Pseudomonadati</taxon>
        <taxon>Pseudomonadota</taxon>
        <taxon>Gammaproteobacteria</taxon>
        <taxon>Chromatiales</taxon>
        <taxon>Chromatiaceae</taxon>
        <taxon>Thiorhodococcus</taxon>
    </lineage>
</organism>
<dbReference type="PANTHER" id="PTHR12358">
    <property type="entry name" value="SPHINGOSINE KINASE"/>
    <property type="match status" value="1"/>
</dbReference>
<keyword evidence="7" id="KW-1185">Reference proteome</keyword>
<evidence type="ECO:0000256" key="3">
    <source>
        <dbReference type="ARBA" id="ARBA00022777"/>
    </source>
</evidence>
<dbReference type="GO" id="GO:0005524">
    <property type="term" value="F:ATP binding"/>
    <property type="evidence" value="ECO:0007669"/>
    <property type="project" value="UniProtKB-KW"/>
</dbReference>
<keyword evidence="1" id="KW-0808">Transferase</keyword>
<comment type="caution">
    <text evidence="6">The sequence shown here is derived from an EMBL/GenBank/DDBJ whole genome shotgun (WGS) entry which is preliminary data.</text>
</comment>
<dbReference type="Gene3D" id="2.60.200.40">
    <property type="match status" value="1"/>
</dbReference>
<dbReference type="Pfam" id="PF19279">
    <property type="entry name" value="YegS_C"/>
    <property type="match status" value="1"/>
</dbReference>
<evidence type="ECO:0000313" key="7">
    <source>
        <dbReference type="Proteomes" id="UP000004200"/>
    </source>
</evidence>
<dbReference type="InterPro" id="IPR050187">
    <property type="entry name" value="Lipid_Phosphate_FormReg"/>
</dbReference>
<dbReference type="Proteomes" id="UP000004200">
    <property type="component" value="Unassembled WGS sequence"/>
</dbReference>
<dbReference type="STRING" id="765913.ThidrDRAFT_1909"/>
<dbReference type="OrthoDB" id="142078at2"/>
<evidence type="ECO:0000256" key="4">
    <source>
        <dbReference type="ARBA" id="ARBA00022840"/>
    </source>
</evidence>
<evidence type="ECO:0000256" key="2">
    <source>
        <dbReference type="ARBA" id="ARBA00022741"/>
    </source>
</evidence>
<keyword evidence="4" id="KW-0067">ATP-binding</keyword>
<gene>
    <name evidence="6" type="ORF">ThidrDRAFT_1909</name>
</gene>
<protein>
    <submittedName>
        <fullName evidence="6">Diacylglycerol kinase catalytic region</fullName>
    </submittedName>
</protein>
<dbReference type="EMBL" id="AFWT01000011">
    <property type="protein sequence ID" value="EGV31708.1"/>
    <property type="molecule type" value="Genomic_DNA"/>
</dbReference>
<dbReference type="Pfam" id="PF00781">
    <property type="entry name" value="DAGK_cat"/>
    <property type="match status" value="1"/>
</dbReference>
<dbReference type="InterPro" id="IPR017438">
    <property type="entry name" value="ATP-NAD_kinase_N"/>
</dbReference>
<evidence type="ECO:0000259" key="5">
    <source>
        <dbReference type="PROSITE" id="PS50146"/>
    </source>
</evidence>
<dbReference type="InterPro" id="IPR045540">
    <property type="entry name" value="YegS/DAGK_C"/>
</dbReference>
<accession>G2E0T6</accession>
<evidence type="ECO:0000256" key="1">
    <source>
        <dbReference type="ARBA" id="ARBA00022679"/>
    </source>
</evidence>
<dbReference type="PROSITE" id="PS50146">
    <property type="entry name" value="DAGK"/>
    <property type="match status" value="1"/>
</dbReference>
<dbReference type="SUPFAM" id="SSF111331">
    <property type="entry name" value="NAD kinase/diacylglycerol kinase-like"/>
    <property type="match status" value="1"/>
</dbReference>